<evidence type="ECO:0000313" key="3">
    <source>
        <dbReference type="EMBL" id="QBZ61510.1"/>
    </source>
</evidence>
<dbReference type="VEuPathDB" id="FungiDB:M_BR32_EuGene_00043721"/>
<feature type="chain" id="PRO_5020643161" description="Collagen-like protein Mcl1" evidence="2">
    <location>
        <begin position="21"/>
        <end position="253"/>
    </location>
</feature>
<sequence length="253" mass="25371">MRQYATPVALLGWYAVTVSAGALNPRQSGNNQVCKPEGLSNPVPPCVSVENIEWQCTPNGTEPLAFEAHKQCMCGGSFFSDWMGCESCLQAAGERSDRDIARYASVISAASSSLCGSGTLTKSYKEIFSSVDGTVPPVTTGATRSSDRLSGSTQVSNYFTATGTQGPGPISGSATAATSRPAETETRGTTSSSRTTATTGGSSSSPSPGSQSNTANGNEPATTSSSTGLGAAPTAAMGGMALGLAAGALAAVL</sequence>
<feature type="compositionally biased region" description="Low complexity" evidence="1">
    <location>
        <begin position="187"/>
        <end position="210"/>
    </location>
</feature>
<dbReference type="OMA" id="HAQCMCG"/>
<dbReference type="Proteomes" id="UP000294847">
    <property type="component" value="Chromosome 4"/>
</dbReference>
<feature type="signal peptide" evidence="2">
    <location>
        <begin position="1"/>
        <end position="20"/>
    </location>
</feature>
<keyword evidence="2" id="KW-0732">Signal</keyword>
<evidence type="ECO:0000313" key="4">
    <source>
        <dbReference type="Proteomes" id="UP000294847"/>
    </source>
</evidence>
<dbReference type="AlphaFoldDB" id="A0A4P7NHV6"/>
<proteinExistence type="predicted"/>
<feature type="compositionally biased region" description="Polar residues" evidence="1">
    <location>
        <begin position="140"/>
        <end position="164"/>
    </location>
</feature>
<reference evidence="3 4" key="1">
    <citation type="journal article" date="2019" name="Mol. Biol. Evol.">
        <title>Blast fungal genomes show frequent chromosomal changes, gene gains and losses, and effector gene turnover.</title>
        <authorList>
            <person name="Gomez Luciano L.B."/>
            <person name="Jason Tsai I."/>
            <person name="Chuma I."/>
            <person name="Tosa Y."/>
            <person name="Chen Y.H."/>
            <person name="Li J.Y."/>
            <person name="Li M.Y."/>
            <person name="Jade Lu M.Y."/>
            <person name="Nakayashiki H."/>
            <person name="Li W.H."/>
        </authorList>
    </citation>
    <scope>NUCLEOTIDE SEQUENCE [LARGE SCALE GENOMIC DNA]</scope>
    <source>
        <strain evidence="3">MZ5-1-6</strain>
    </source>
</reference>
<gene>
    <name evidence="3" type="ORF">PoMZ_08459</name>
</gene>
<dbReference type="EMBL" id="CP034207">
    <property type="protein sequence ID" value="QBZ61510.1"/>
    <property type="molecule type" value="Genomic_DNA"/>
</dbReference>
<organism evidence="3 4">
    <name type="scientific">Pyricularia oryzae</name>
    <name type="common">Rice blast fungus</name>
    <name type="synonym">Magnaporthe oryzae</name>
    <dbReference type="NCBI Taxonomy" id="318829"/>
    <lineage>
        <taxon>Eukaryota</taxon>
        <taxon>Fungi</taxon>
        <taxon>Dikarya</taxon>
        <taxon>Ascomycota</taxon>
        <taxon>Pezizomycotina</taxon>
        <taxon>Sordariomycetes</taxon>
        <taxon>Sordariomycetidae</taxon>
        <taxon>Magnaporthales</taxon>
        <taxon>Pyriculariaceae</taxon>
        <taxon>Pyricularia</taxon>
    </lineage>
</organism>
<evidence type="ECO:0008006" key="5">
    <source>
        <dbReference type="Google" id="ProtNLM"/>
    </source>
</evidence>
<name>A0A4P7NHV6_PYROR</name>
<protein>
    <recommendedName>
        <fullName evidence="5">Collagen-like protein Mcl1</fullName>
    </recommendedName>
</protein>
<evidence type="ECO:0000256" key="2">
    <source>
        <dbReference type="SAM" id="SignalP"/>
    </source>
</evidence>
<feature type="compositionally biased region" description="Polar residues" evidence="1">
    <location>
        <begin position="211"/>
        <end position="226"/>
    </location>
</feature>
<evidence type="ECO:0000256" key="1">
    <source>
        <dbReference type="SAM" id="MobiDB-lite"/>
    </source>
</evidence>
<accession>A0A4P7NHV6</accession>
<feature type="region of interest" description="Disordered" evidence="1">
    <location>
        <begin position="131"/>
        <end position="229"/>
    </location>
</feature>